<reference evidence="1" key="1">
    <citation type="submission" date="2022-02" db="EMBL/GenBank/DDBJ databases">
        <title>Plant Genome Project.</title>
        <authorList>
            <person name="Zhang R.-G."/>
        </authorList>
    </citation>
    <scope>NUCLEOTIDE SEQUENCE</scope>
    <source>
        <strain evidence="1">AT1</strain>
    </source>
</reference>
<name>A0ACC0NU95_RHOML</name>
<sequence>MLKVKGFKCLIMRCVIAPTEYSIWMKRNLKVFQNKPAVDQLALKLFNSIRDFFFFLCVCSRRGGKPSPWNMSLGSSWSLSKHMLYSSFWFACFGLSGVCFCIQE</sequence>
<comment type="caution">
    <text evidence="1">The sequence shown here is derived from an EMBL/GenBank/DDBJ whole genome shotgun (WGS) entry which is preliminary data.</text>
</comment>
<proteinExistence type="predicted"/>
<keyword evidence="2" id="KW-1185">Reference proteome</keyword>
<dbReference type="Proteomes" id="UP001062846">
    <property type="component" value="Chromosome 5"/>
</dbReference>
<evidence type="ECO:0000313" key="1">
    <source>
        <dbReference type="EMBL" id="KAI8556529.1"/>
    </source>
</evidence>
<protein>
    <submittedName>
        <fullName evidence="1">Uncharacterized protein</fullName>
    </submittedName>
</protein>
<accession>A0ACC0NU95</accession>
<evidence type="ECO:0000313" key="2">
    <source>
        <dbReference type="Proteomes" id="UP001062846"/>
    </source>
</evidence>
<organism evidence="1 2">
    <name type="scientific">Rhododendron molle</name>
    <name type="common">Chinese azalea</name>
    <name type="synonym">Azalea mollis</name>
    <dbReference type="NCBI Taxonomy" id="49168"/>
    <lineage>
        <taxon>Eukaryota</taxon>
        <taxon>Viridiplantae</taxon>
        <taxon>Streptophyta</taxon>
        <taxon>Embryophyta</taxon>
        <taxon>Tracheophyta</taxon>
        <taxon>Spermatophyta</taxon>
        <taxon>Magnoliopsida</taxon>
        <taxon>eudicotyledons</taxon>
        <taxon>Gunneridae</taxon>
        <taxon>Pentapetalae</taxon>
        <taxon>asterids</taxon>
        <taxon>Ericales</taxon>
        <taxon>Ericaceae</taxon>
        <taxon>Ericoideae</taxon>
        <taxon>Rhodoreae</taxon>
        <taxon>Rhododendron</taxon>
    </lineage>
</organism>
<gene>
    <name evidence="1" type="ORF">RHMOL_Rhmol05G0260200</name>
</gene>
<dbReference type="EMBL" id="CM046392">
    <property type="protein sequence ID" value="KAI8556529.1"/>
    <property type="molecule type" value="Genomic_DNA"/>
</dbReference>